<evidence type="ECO:0000313" key="1">
    <source>
        <dbReference type="EMBL" id="KAF3088892.1"/>
    </source>
</evidence>
<dbReference type="EMBL" id="WIQW01000069">
    <property type="protein sequence ID" value="KAF3088892.1"/>
    <property type="molecule type" value="Genomic_DNA"/>
</dbReference>
<evidence type="ECO:0000313" key="2">
    <source>
        <dbReference type="Proteomes" id="UP000475325"/>
    </source>
</evidence>
<comment type="caution">
    <text evidence="1">The sequence shown here is derived from an EMBL/GenBank/DDBJ whole genome shotgun (WGS) entry which is preliminary data.</text>
</comment>
<proteinExistence type="predicted"/>
<accession>A0A7C8N6R6</accession>
<reference evidence="1 2" key="1">
    <citation type="submission" date="2019-06" db="EMBL/GenBank/DDBJ databases">
        <authorList>
            <person name="Palmer J.M."/>
        </authorList>
    </citation>
    <scope>NUCLEOTIDE SEQUENCE [LARGE SCALE GENOMIC DNA]</scope>
    <source>
        <strain evidence="1 2">TWF102</strain>
    </source>
</reference>
<dbReference type="Proteomes" id="UP000475325">
    <property type="component" value="Unassembled WGS sequence"/>
</dbReference>
<name>A0A7C8N6R6_ORBOL</name>
<gene>
    <name evidence="1" type="ORF">TWF102_009847</name>
</gene>
<protein>
    <submittedName>
        <fullName evidence="1">Uncharacterized protein</fullName>
    </submittedName>
</protein>
<dbReference type="AlphaFoldDB" id="A0A7C8N6R6"/>
<organism evidence="1 2">
    <name type="scientific">Orbilia oligospora</name>
    <name type="common">Nematode-trapping fungus</name>
    <name type="synonym">Arthrobotrys oligospora</name>
    <dbReference type="NCBI Taxonomy" id="2813651"/>
    <lineage>
        <taxon>Eukaryota</taxon>
        <taxon>Fungi</taxon>
        <taxon>Dikarya</taxon>
        <taxon>Ascomycota</taxon>
        <taxon>Pezizomycotina</taxon>
        <taxon>Orbiliomycetes</taxon>
        <taxon>Orbiliales</taxon>
        <taxon>Orbiliaceae</taxon>
        <taxon>Orbilia</taxon>
    </lineage>
</organism>
<sequence>MKLETFIILGFPCQAISYLHEDRFEAGIEKGTINSSCKKLQARLLVNLWILPPLLRFISFSKGCTYPSSIRRCLQLRLAELSFLLPVPPRRRTGNSYHFYGEGVISSRSYWLQFASGMRPDSKYEARCCYVFLFLEKEVPSRLHVGGYSTYPRHIGEKAPVT</sequence>